<dbReference type="EMBL" id="CABVPW010000023">
    <property type="protein sequence ID" value="VWB97281.1"/>
    <property type="molecule type" value="Genomic_DNA"/>
</dbReference>
<dbReference type="Proteomes" id="UP000494218">
    <property type="component" value="Unassembled WGS sequence"/>
</dbReference>
<evidence type="ECO:0000313" key="1">
    <source>
        <dbReference type="EMBL" id="VWB97281.1"/>
    </source>
</evidence>
<sequence>MSLLSFVKFPYRMPDGFEAVDSYDTKDILPSEFKMRSCVVTADGRLICDEDGDLHYDGTMAIGNVDRRVYLLDFESGSLRTIGCFESDGSVRKYDFDASSYLADNAAKA</sequence>
<organism evidence="1 2">
    <name type="scientific">Burkholderia lata (strain ATCC 17760 / DSM 23089 / LMG 22485 / NCIMB 9086 / R18194 / 383)</name>
    <dbReference type="NCBI Taxonomy" id="482957"/>
    <lineage>
        <taxon>Bacteria</taxon>
        <taxon>Pseudomonadati</taxon>
        <taxon>Pseudomonadota</taxon>
        <taxon>Betaproteobacteria</taxon>
        <taxon>Burkholderiales</taxon>
        <taxon>Burkholderiaceae</taxon>
        <taxon>Burkholderia</taxon>
        <taxon>Burkholderia cepacia complex</taxon>
    </lineage>
</organism>
<name>A0A6P2NQV4_BURL3</name>
<gene>
    <name evidence="1" type="ORF">BLA23254_04624</name>
</gene>
<proteinExistence type="predicted"/>
<protein>
    <submittedName>
        <fullName evidence="1">Uncharacterized protein</fullName>
    </submittedName>
</protein>
<dbReference type="AlphaFoldDB" id="A0A6P2NQV4"/>
<dbReference type="RefSeq" id="WP_175033202.1">
    <property type="nucleotide sequence ID" value="NZ_CABVPW010000023.1"/>
</dbReference>
<accession>A0A6P2NQV4</accession>
<reference evidence="1 2" key="1">
    <citation type="submission" date="2019-09" db="EMBL/GenBank/DDBJ databases">
        <authorList>
            <person name="Depoorter E."/>
        </authorList>
    </citation>
    <scope>NUCLEOTIDE SEQUENCE [LARGE SCALE GENOMIC DNA]</scope>
    <source>
        <strain evidence="1">LMG 23254</strain>
    </source>
</reference>
<evidence type="ECO:0000313" key="2">
    <source>
        <dbReference type="Proteomes" id="UP000494218"/>
    </source>
</evidence>